<proteinExistence type="predicted"/>
<keyword evidence="1" id="KW-0812">Transmembrane</keyword>
<feature type="transmembrane region" description="Helical" evidence="1">
    <location>
        <begin position="45"/>
        <end position="64"/>
    </location>
</feature>
<feature type="transmembrane region" description="Helical" evidence="1">
    <location>
        <begin position="6"/>
        <end position="24"/>
    </location>
</feature>
<organism evidence="2 3">
    <name type="scientific">Pseudomonas syringae pv. maculicola</name>
    <dbReference type="NCBI Taxonomy" id="59511"/>
    <lineage>
        <taxon>Bacteria</taxon>
        <taxon>Pseudomonadati</taxon>
        <taxon>Pseudomonadota</taxon>
        <taxon>Gammaproteobacteria</taxon>
        <taxon>Pseudomonadales</taxon>
        <taxon>Pseudomonadaceae</taxon>
        <taxon>Pseudomonas</taxon>
    </lineage>
</organism>
<gene>
    <name evidence="2" type="ORF">ALP13_101504</name>
</gene>
<protein>
    <recommendedName>
        <fullName evidence="4">EamA domain-containing protein</fullName>
    </recommendedName>
</protein>
<dbReference type="AlphaFoldDB" id="A0A0N8RXH1"/>
<feature type="transmembrane region" description="Helical" evidence="1">
    <location>
        <begin position="100"/>
        <end position="117"/>
    </location>
</feature>
<evidence type="ECO:0000313" key="2">
    <source>
        <dbReference type="EMBL" id="RMV31496.1"/>
    </source>
</evidence>
<comment type="caution">
    <text evidence="2">The sequence shown here is derived from an EMBL/GenBank/DDBJ whole genome shotgun (WGS) entry which is preliminary data.</text>
</comment>
<name>A0A0N8RXH1_PSEYM</name>
<dbReference type="Proteomes" id="UP000271631">
    <property type="component" value="Unassembled WGS sequence"/>
</dbReference>
<keyword evidence="1" id="KW-1133">Transmembrane helix</keyword>
<evidence type="ECO:0000313" key="3">
    <source>
        <dbReference type="Proteomes" id="UP000271631"/>
    </source>
</evidence>
<accession>A0A0N8RXH1</accession>
<evidence type="ECO:0008006" key="4">
    <source>
        <dbReference type="Google" id="ProtNLM"/>
    </source>
</evidence>
<sequence length="118" mass="12912">MKKEYSIVLALMLMIFGEILTIYSEVYSAKLPGKLLESPGMFLKPMVFISIAGISLVFAYWLGYRATGNIWVVTVASLTLLLILEPIVIYAMLREIPQRGAIIGFILGAAGLISTVAL</sequence>
<keyword evidence="1" id="KW-0472">Membrane</keyword>
<dbReference type="EMBL" id="RBUQ01000277">
    <property type="protein sequence ID" value="RMV31496.1"/>
    <property type="molecule type" value="Genomic_DNA"/>
</dbReference>
<reference evidence="2 3" key="1">
    <citation type="submission" date="2018-08" db="EMBL/GenBank/DDBJ databases">
        <title>Recombination of ecologically and evolutionarily significant loci maintains genetic cohesion in the Pseudomonas syringae species complex.</title>
        <authorList>
            <person name="Dillon M."/>
            <person name="Thakur S."/>
            <person name="Almeida R.N.D."/>
            <person name="Weir B.S."/>
            <person name="Guttman D.S."/>
        </authorList>
    </citation>
    <scope>NUCLEOTIDE SEQUENCE [LARGE SCALE GENOMIC DNA]</scope>
    <source>
        <strain evidence="2 3">ICMP 11281</strain>
    </source>
</reference>
<evidence type="ECO:0000256" key="1">
    <source>
        <dbReference type="SAM" id="Phobius"/>
    </source>
</evidence>
<feature type="transmembrane region" description="Helical" evidence="1">
    <location>
        <begin position="70"/>
        <end position="93"/>
    </location>
</feature>